<evidence type="ECO:0000256" key="3">
    <source>
        <dbReference type="ARBA" id="ARBA00007523"/>
    </source>
</evidence>
<evidence type="ECO:0000256" key="6">
    <source>
        <dbReference type="ARBA" id="ARBA00023004"/>
    </source>
</evidence>
<dbReference type="Proteomes" id="UP001337723">
    <property type="component" value="Chromosome"/>
</dbReference>
<dbReference type="InterPro" id="IPR037225">
    <property type="entry name" value="Nuo51_FMN-bd_sf"/>
</dbReference>
<dbReference type="RefSeq" id="WP_338275274.1">
    <property type="nucleotide sequence ID" value="NZ_AP027266.1"/>
</dbReference>
<protein>
    <submittedName>
        <fullName evidence="9">Formate dehydrogenase subunit beta</fullName>
    </submittedName>
</protein>
<dbReference type="KEGG" id="rmai:MACH21_11290"/>
<dbReference type="InterPro" id="IPR001949">
    <property type="entry name" value="NADH-UbQ_OxRdtase_51kDa_CS"/>
</dbReference>
<dbReference type="InterPro" id="IPR037207">
    <property type="entry name" value="Nuop51_4Fe4S-bd_sf"/>
</dbReference>
<dbReference type="Gene3D" id="1.20.1440.230">
    <property type="entry name" value="NADH-ubiquinone oxidoreductase 51kDa subunit, iron-sulphur binding domain"/>
    <property type="match status" value="1"/>
</dbReference>
<dbReference type="SMART" id="SM00928">
    <property type="entry name" value="NADH_4Fe-4S"/>
    <property type="match status" value="1"/>
</dbReference>
<reference evidence="9 10" key="1">
    <citation type="submission" date="2023-01" db="EMBL/GenBank/DDBJ databases">
        <title>Complete genome sequence of Roseicyclus marinus strain Dej080120_10.</title>
        <authorList>
            <person name="Ueki S."/>
            <person name="Maruyama F."/>
        </authorList>
    </citation>
    <scope>NUCLEOTIDE SEQUENCE [LARGE SCALE GENOMIC DNA]</scope>
    <source>
        <strain evidence="9 10">Dej080120_10</strain>
    </source>
</reference>
<comment type="cofactor">
    <cofactor evidence="2">
        <name>[4Fe-4S] cluster</name>
        <dbReference type="ChEBI" id="CHEBI:49883"/>
    </cofactor>
</comment>
<keyword evidence="6" id="KW-0408">Iron</keyword>
<dbReference type="AlphaFoldDB" id="A0AA48H754"/>
<dbReference type="SUPFAM" id="SSF52833">
    <property type="entry name" value="Thioredoxin-like"/>
    <property type="match status" value="1"/>
</dbReference>
<proteinExistence type="inferred from homology"/>
<gene>
    <name evidence="9" type="primary">fdsB</name>
    <name evidence="9" type="ORF">MACH21_11290</name>
</gene>
<name>A0AA48H754_9RHOB</name>
<dbReference type="Gene3D" id="3.40.50.11540">
    <property type="entry name" value="NADH-ubiquinone oxidoreductase 51kDa subunit"/>
    <property type="match status" value="1"/>
</dbReference>
<dbReference type="PANTHER" id="PTHR43578:SF3">
    <property type="entry name" value="NADH-QUINONE OXIDOREDUCTASE SUBUNIT F"/>
    <property type="match status" value="1"/>
</dbReference>
<dbReference type="SUPFAM" id="SSF142984">
    <property type="entry name" value="Nqo1 middle domain-like"/>
    <property type="match status" value="1"/>
</dbReference>
<evidence type="ECO:0000259" key="8">
    <source>
        <dbReference type="SMART" id="SM00928"/>
    </source>
</evidence>
<dbReference type="EMBL" id="AP027266">
    <property type="protein sequence ID" value="BDW84952.1"/>
    <property type="molecule type" value="Genomic_DNA"/>
</dbReference>
<keyword evidence="7" id="KW-0411">Iron-sulfur</keyword>
<dbReference type="Gene3D" id="6.10.250.1450">
    <property type="match status" value="1"/>
</dbReference>
<dbReference type="InterPro" id="IPR019575">
    <property type="entry name" value="Nuop51_4Fe4S-bd"/>
</dbReference>
<evidence type="ECO:0000256" key="5">
    <source>
        <dbReference type="ARBA" id="ARBA00022723"/>
    </source>
</evidence>
<keyword evidence="4" id="KW-0004">4Fe-4S</keyword>
<dbReference type="PROSITE" id="PS00644">
    <property type="entry name" value="COMPLEX1_51K_1"/>
    <property type="match status" value="1"/>
</dbReference>
<evidence type="ECO:0000256" key="1">
    <source>
        <dbReference type="ARBA" id="ARBA00001917"/>
    </source>
</evidence>
<keyword evidence="10" id="KW-1185">Reference proteome</keyword>
<dbReference type="Pfam" id="PF10589">
    <property type="entry name" value="NADH_4Fe-4S"/>
    <property type="match status" value="1"/>
</dbReference>
<dbReference type="PANTHER" id="PTHR43578">
    <property type="entry name" value="NADH-QUINONE OXIDOREDUCTASE SUBUNIT F"/>
    <property type="match status" value="1"/>
</dbReference>
<dbReference type="GO" id="GO:0008137">
    <property type="term" value="F:NADH dehydrogenase (ubiquinone) activity"/>
    <property type="evidence" value="ECO:0007669"/>
    <property type="project" value="InterPro"/>
</dbReference>
<keyword evidence="5" id="KW-0479">Metal-binding</keyword>
<dbReference type="SUPFAM" id="SSF142019">
    <property type="entry name" value="Nqo1 FMN-binding domain-like"/>
    <property type="match status" value="1"/>
</dbReference>
<dbReference type="GO" id="GO:0046872">
    <property type="term" value="F:metal ion binding"/>
    <property type="evidence" value="ECO:0007669"/>
    <property type="project" value="UniProtKB-KW"/>
</dbReference>
<dbReference type="FunFam" id="3.40.50.11540:FF:000001">
    <property type="entry name" value="NADH dehydrogenase [ubiquinone] flavoprotein 1, mitochondrial"/>
    <property type="match status" value="1"/>
</dbReference>
<dbReference type="SUPFAM" id="SSF140490">
    <property type="entry name" value="Nqo1C-terminal domain-like"/>
    <property type="match status" value="1"/>
</dbReference>
<dbReference type="InterPro" id="IPR036249">
    <property type="entry name" value="Thioredoxin-like_sf"/>
</dbReference>
<evidence type="ECO:0000313" key="9">
    <source>
        <dbReference type="EMBL" id="BDW84952.1"/>
    </source>
</evidence>
<sequence length="498" mass="52488">MKVYVPRDAAARALGADAVADAFAKAGVRVIRNGSRGMVWLEPLVEIEEGGARRAYGSVTPADVAGILSGEVQSLGPVEDIPFFARQTRLTFARCGLIDPLDLAEYEAHGGLAGLRRALELGSEGILAEVKDSGLRGRGGAGFPTGIKWETVARAQADRKYIVCNADEGDSGTFADRMLMEGDPFSLIEGMVIAGIAVGATKGFVYIRSEYPDAIEVMYRVVEISRKNKILGHVLHSEHEFDIEIRVGAGAYVCGEETSLLNSLEGKRGVVRAKPPLPALEGFMGRPTVVNNVISLGTIPVILEKGAAHYAGFGLGRSKGTMPIQIAGNVARGGLFETAFGMPLGALVNEIAGGTATGRPVKAVQVGGPLGAYFAPEKFDTPFAYEEFDGQGGLIGHAGVVVFDESADMRAMARFAMEFCAVESCGKCTPCRIGAVRGVETIDRIAAGDASAVPLLVDLCETMKHGSLCALGGFTPYPVMSALTQFPEEFAGHREAAE</sequence>
<comment type="similarity">
    <text evidence="3">Belongs to the complex I 51 kDa subunit family.</text>
</comment>
<evidence type="ECO:0000256" key="2">
    <source>
        <dbReference type="ARBA" id="ARBA00001966"/>
    </source>
</evidence>
<accession>A0AA48H754</accession>
<comment type="cofactor">
    <cofactor evidence="1">
        <name>FMN</name>
        <dbReference type="ChEBI" id="CHEBI:58210"/>
    </cofactor>
</comment>
<organism evidence="9 10">
    <name type="scientific">Roseicyclus marinus</name>
    <dbReference type="NCBI Taxonomy" id="2161673"/>
    <lineage>
        <taxon>Bacteria</taxon>
        <taxon>Pseudomonadati</taxon>
        <taxon>Pseudomonadota</taxon>
        <taxon>Alphaproteobacteria</taxon>
        <taxon>Rhodobacterales</taxon>
        <taxon>Roseobacteraceae</taxon>
        <taxon>Roseicyclus</taxon>
    </lineage>
</organism>
<dbReference type="InterPro" id="IPR011538">
    <property type="entry name" value="Nuo51_FMN-bd"/>
</dbReference>
<feature type="domain" description="NADH-ubiquinone oxidoreductase 51kDa subunit iron-sulphur binding" evidence="8">
    <location>
        <begin position="410"/>
        <end position="455"/>
    </location>
</feature>
<evidence type="ECO:0000256" key="7">
    <source>
        <dbReference type="ARBA" id="ARBA00023014"/>
    </source>
</evidence>
<dbReference type="Gene3D" id="3.10.20.600">
    <property type="match status" value="1"/>
</dbReference>
<dbReference type="PROSITE" id="PS00645">
    <property type="entry name" value="COMPLEX1_51K_2"/>
    <property type="match status" value="1"/>
</dbReference>
<evidence type="ECO:0000256" key="4">
    <source>
        <dbReference type="ARBA" id="ARBA00022485"/>
    </source>
</evidence>
<dbReference type="Pfam" id="PF01512">
    <property type="entry name" value="Complex1_51K"/>
    <property type="match status" value="1"/>
</dbReference>
<dbReference type="GO" id="GO:0051539">
    <property type="term" value="F:4 iron, 4 sulfur cluster binding"/>
    <property type="evidence" value="ECO:0007669"/>
    <property type="project" value="UniProtKB-KW"/>
</dbReference>
<dbReference type="GO" id="GO:0010181">
    <property type="term" value="F:FMN binding"/>
    <property type="evidence" value="ECO:0007669"/>
    <property type="project" value="InterPro"/>
</dbReference>
<evidence type="ECO:0000313" key="10">
    <source>
        <dbReference type="Proteomes" id="UP001337723"/>
    </source>
</evidence>